<keyword evidence="6" id="KW-0812">Transmembrane</keyword>
<feature type="transmembrane region" description="Helical" evidence="6">
    <location>
        <begin position="241"/>
        <end position="258"/>
    </location>
</feature>
<dbReference type="CDD" id="cd01949">
    <property type="entry name" value="GGDEF"/>
    <property type="match status" value="1"/>
</dbReference>
<comment type="catalytic activity">
    <reaction evidence="3">
        <text>2 GTP = 3',3'-c-di-GMP + 2 diphosphate</text>
        <dbReference type="Rhea" id="RHEA:24898"/>
        <dbReference type="ChEBI" id="CHEBI:33019"/>
        <dbReference type="ChEBI" id="CHEBI:37565"/>
        <dbReference type="ChEBI" id="CHEBI:58805"/>
        <dbReference type="EC" id="2.7.7.65"/>
    </reaction>
</comment>
<dbReference type="PANTHER" id="PTHR45138">
    <property type="entry name" value="REGULATORY COMPONENTS OF SENSORY TRANSDUCTION SYSTEM"/>
    <property type="match status" value="1"/>
</dbReference>
<gene>
    <name evidence="8" type="ORF">AZ78_5029</name>
</gene>
<dbReference type="InterPro" id="IPR011623">
    <property type="entry name" value="7TMR_DISM_rcpt_extracell_dom1"/>
</dbReference>
<dbReference type="Pfam" id="PF07695">
    <property type="entry name" value="7TMR-DISM_7TM"/>
    <property type="match status" value="1"/>
</dbReference>
<keyword evidence="6" id="KW-0472">Membrane</keyword>
<dbReference type="Gene3D" id="2.60.40.2380">
    <property type="match status" value="1"/>
</dbReference>
<dbReference type="PANTHER" id="PTHR45138:SF9">
    <property type="entry name" value="DIGUANYLATE CYCLASE DGCM-RELATED"/>
    <property type="match status" value="1"/>
</dbReference>
<keyword evidence="4" id="KW-0175">Coiled coil</keyword>
<dbReference type="InterPro" id="IPR029787">
    <property type="entry name" value="Nucleotide_cyclase"/>
</dbReference>
<reference evidence="8 9" key="1">
    <citation type="journal article" date="2014" name="Genome Announc.">
        <title>Draft Genome Sequence of Lysobacter capsici AZ78, a Bacterium Antagonistic to Plant-Pathogenic Oomycetes.</title>
        <authorList>
            <person name="Puopolo G."/>
            <person name="Sonego P."/>
            <person name="Engelen K."/>
            <person name="Pertot I."/>
        </authorList>
    </citation>
    <scope>NUCLEOTIDE SEQUENCE [LARGE SCALE GENOMIC DNA]</scope>
    <source>
        <strain evidence="8 9">AZ78</strain>
    </source>
</reference>
<evidence type="ECO:0000313" key="8">
    <source>
        <dbReference type="EMBL" id="KWS02362.1"/>
    </source>
</evidence>
<dbReference type="SMART" id="SM00267">
    <property type="entry name" value="GGDEF"/>
    <property type="match status" value="1"/>
</dbReference>
<dbReference type="PROSITE" id="PS50887">
    <property type="entry name" value="GGDEF"/>
    <property type="match status" value="1"/>
</dbReference>
<feature type="transmembrane region" description="Helical" evidence="6">
    <location>
        <begin position="216"/>
        <end position="234"/>
    </location>
</feature>
<dbReference type="Pfam" id="PF00990">
    <property type="entry name" value="GGDEF"/>
    <property type="match status" value="1"/>
</dbReference>
<dbReference type="Proteomes" id="UP000023435">
    <property type="component" value="Unassembled WGS sequence"/>
</dbReference>
<dbReference type="SUPFAM" id="SSF55073">
    <property type="entry name" value="Nucleotide cyclase"/>
    <property type="match status" value="1"/>
</dbReference>
<sequence>MNTNLCRAPRPTDAASPRPRPRLRDRWRGLLLLVLAALAALAWPAAAQSTLELDSASREVALAPFTAYYHDRDGQLDLDAARRLQAQGGFRPVPNGNSSFGFQPGAFWFHITTVNHSAEVPRWLLVQGFALSDRLDVYTQPRNGGAPTHQAGGDSQPFSARAIRYRHPNFWIDLPQGEPVDIYVRVRSESSMQVPLTLYTPTAFTELARDAQLGIGLYYGILLALFFYNLVLWLTLRDASYFWYLFHICAFGLVLLTLNGLGFEYLWPRSPWLADHSVPLSICLAQVGMQQFARNFLGLQQRWRFGDRVGLAMIGFFVVLGIVATQAPYRIATPIASAAVFVSIAWIAVETIVVLRRGYKPARLFLLAWSAFLLGTGMFAAIAFDLLPKIFITEYGVQIGSALEMLLLSVALGYRYAALRNENERVVREAKDQLEHKVEQRTTELRSALAQLEDVHARLRETAQRDGLTGLHNRSHFREAFEALLHRSRRQSRPLVLMMIDLDHFKQINDHHGHLVGDECLRWAAGLIAQCLIPQHALLARFGGEEFVAVLPDHDLSSGARVAEELRARLSSQPCPSRSHDIPVTASIGVHEITPDSDMGVEAALQFADQALYLAKAEGRDCVRVWGAAATGAVA</sequence>
<dbReference type="InterPro" id="IPR011622">
    <property type="entry name" value="7TMR_DISM_rcpt_extracell_dom2"/>
</dbReference>
<evidence type="ECO:0000256" key="2">
    <source>
        <dbReference type="ARBA" id="ARBA00012528"/>
    </source>
</evidence>
<dbReference type="GO" id="GO:0005886">
    <property type="term" value="C:plasma membrane"/>
    <property type="evidence" value="ECO:0007669"/>
    <property type="project" value="TreeGrafter"/>
</dbReference>
<keyword evidence="6" id="KW-1133">Transmembrane helix</keyword>
<comment type="cofactor">
    <cofactor evidence="1">
        <name>Mg(2+)</name>
        <dbReference type="ChEBI" id="CHEBI:18420"/>
    </cofactor>
</comment>
<feature type="transmembrane region" description="Helical" evidence="6">
    <location>
        <begin position="396"/>
        <end position="418"/>
    </location>
</feature>
<comment type="caution">
    <text evidence="8">The sequence shown here is derived from an EMBL/GenBank/DDBJ whole genome shotgun (WGS) entry which is preliminary data.</text>
</comment>
<protein>
    <recommendedName>
        <fullName evidence="2">diguanylate cyclase</fullName>
        <ecNumber evidence="2">2.7.7.65</ecNumber>
    </recommendedName>
</protein>
<dbReference type="GO" id="GO:1902201">
    <property type="term" value="P:negative regulation of bacterial-type flagellum-dependent cell motility"/>
    <property type="evidence" value="ECO:0007669"/>
    <property type="project" value="TreeGrafter"/>
</dbReference>
<dbReference type="Pfam" id="PF07696">
    <property type="entry name" value="7TMR-DISMED2"/>
    <property type="match status" value="1"/>
</dbReference>
<evidence type="ECO:0000256" key="4">
    <source>
        <dbReference type="SAM" id="Coils"/>
    </source>
</evidence>
<dbReference type="GO" id="GO:0052621">
    <property type="term" value="F:diguanylate cyclase activity"/>
    <property type="evidence" value="ECO:0007669"/>
    <property type="project" value="UniProtKB-EC"/>
</dbReference>
<dbReference type="EC" id="2.7.7.65" evidence="2"/>
<dbReference type="RefSeq" id="WP_036102635.1">
    <property type="nucleotide sequence ID" value="NZ_JAJA02000002.1"/>
</dbReference>
<name>A0A125U047_9GAMM</name>
<proteinExistence type="predicted"/>
<feature type="transmembrane region" description="Helical" evidence="6">
    <location>
        <begin position="278"/>
        <end position="297"/>
    </location>
</feature>
<evidence type="ECO:0000256" key="1">
    <source>
        <dbReference type="ARBA" id="ARBA00001946"/>
    </source>
</evidence>
<dbReference type="OrthoDB" id="9803824at2"/>
<dbReference type="InterPro" id="IPR000160">
    <property type="entry name" value="GGDEF_dom"/>
</dbReference>
<organism evidence="8 9">
    <name type="scientific">Lysobacter capsici AZ78</name>
    <dbReference type="NCBI Taxonomy" id="1444315"/>
    <lineage>
        <taxon>Bacteria</taxon>
        <taxon>Pseudomonadati</taxon>
        <taxon>Pseudomonadota</taxon>
        <taxon>Gammaproteobacteria</taxon>
        <taxon>Lysobacterales</taxon>
        <taxon>Lysobacteraceae</taxon>
        <taxon>Lysobacter</taxon>
    </lineage>
</organism>
<dbReference type="EMBL" id="JAJA02000002">
    <property type="protein sequence ID" value="KWS02362.1"/>
    <property type="molecule type" value="Genomic_DNA"/>
</dbReference>
<feature type="transmembrane region" description="Helical" evidence="6">
    <location>
        <begin position="309"/>
        <end position="329"/>
    </location>
</feature>
<feature type="domain" description="GGDEF" evidence="7">
    <location>
        <begin position="493"/>
        <end position="628"/>
    </location>
</feature>
<evidence type="ECO:0000256" key="6">
    <source>
        <dbReference type="SAM" id="Phobius"/>
    </source>
</evidence>
<dbReference type="InterPro" id="IPR043128">
    <property type="entry name" value="Rev_trsase/Diguanyl_cyclase"/>
</dbReference>
<dbReference type="Gene3D" id="3.30.70.270">
    <property type="match status" value="1"/>
</dbReference>
<feature type="transmembrane region" description="Helical" evidence="6">
    <location>
        <begin position="364"/>
        <end position="384"/>
    </location>
</feature>
<evidence type="ECO:0000256" key="3">
    <source>
        <dbReference type="ARBA" id="ARBA00034247"/>
    </source>
</evidence>
<dbReference type="GO" id="GO:0043709">
    <property type="term" value="P:cell adhesion involved in single-species biofilm formation"/>
    <property type="evidence" value="ECO:0007669"/>
    <property type="project" value="TreeGrafter"/>
</dbReference>
<feature type="coiled-coil region" evidence="4">
    <location>
        <begin position="416"/>
        <end position="465"/>
    </location>
</feature>
<keyword evidence="9" id="KW-1185">Reference proteome</keyword>
<dbReference type="InterPro" id="IPR050469">
    <property type="entry name" value="Diguanylate_Cyclase"/>
</dbReference>
<feature type="region of interest" description="Disordered" evidence="5">
    <location>
        <begin position="1"/>
        <end position="21"/>
    </location>
</feature>
<evidence type="ECO:0000256" key="5">
    <source>
        <dbReference type="SAM" id="MobiDB-lite"/>
    </source>
</evidence>
<evidence type="ECO:0000259" key="7">
    <source>
        <dbReference type="PROSITE" id="PS50887"/>
    </source>
</evidence>
<dbReference type="FunFam" id="3.30.70.270:FF:000001">
    <property type="entry name" value="Diguanylate cyclase domain protein"/>
    <property type="match status" value="1"/>
</dbReference>
<dbReference type="AlphaFoldDB" id="A0A125U047"/>
<feature type="transmembrane region" description="Helical" evidence="6">
    <location>
        <begin position="335"/>
        <end position="355"/>
    </location>
</feature>
<accession>A0A125U047</accession>
<evidence type="ECO:0000313" key="9">
    <source>
        <dbReference type="Proteomes" id="UP000023435"/>
    </source>
</evidence>
<dbReference type="NCBIfam" id="TIGR00254">
    <property type="entry name" value="GGDEF"/>
    <property type="match status" value="1"/>
</dbReference>